<evidence type="ECO:0000256" key="5">
    <source>
        <dbReference type="ARBA" id="ARBA00023284"/>
    </source>
</evidence>
<dbReference type="PANTHER" id="PTHR13887">
    <property type="entry name" value="GLUTATHIONE S-TRANSFERASE KAPPA"/>
    <property type="match status" value="1"/>
</dbReference>
<dbReference type="SUPFAM" id="SSF52833">
    <property type="entry name" value="Thioredoxin-like"/>
    <property type="match status" value="1"/>
</dbReference>
<dbReference type="Proteomes" id="UP000077271">
    <property type="component" value="Unassembled WGS sequence"/>
</dbReference>
<accession>A0A177KRY7</accession>
<comment type="caution">
    <text evidence="9">The sequence shown here is derived from an EMBL/GenBank/DDBJ whole genome shotgun (WGS) entry which is preliminary data.</text>
</comment>
<keyword evidence="2" id="KW-0732">Signal</keyword>
<reference evidence="9 10" key="1">
    <citation type="submission" date="2016-01" db="EMBL/GenBank/DDBJ databases">
        <title>Investigation of taxonomic status of Bacillus aminovorans.</title>
        <authorList>
            <person name="Verma A."/>
            <person name="Pal Y."/>
            <person name="Krishnamurthi S."/>
        </authorList>
    </citation>
    <scope>NUCLEOTIDE SEQUENCE [LARGE SCALE GENOMIC DNA]</scope>
    <source>
        <strain evidence="9 10">DSM 4337</strain>
    </source>
</reference>
<evidence type="ECO:0000256" key="6">
    <source>
        <dbReference type="SAM" id="MobiDB-lite"/>
    </source>
</evidence>
<dbReference type="InterPro" id="IPR012336">
    <property type="entry name" value="Thioredoxin-like_fold"/>
</dbReference>
<gene>
    <name evidence="9" type="ORF">AWH48_03935</name>
</gene>
<protein>
    <submittedName>
        <fullName evidence="9">Dihydroneopterin aldolase</fullName>
    </submittedName>
</protein>
<keyword evidence="5" id="KW-0676">Redox-active center</keyword>
<evidence type="ECO:0000256" key="7">
    <source>
        <dbReference type="SAM" id="Phobius"/>
    </source>
</evidence>
<dbReference type="InterPro" id="IPR036249">
    <property type="entry name" value="Thioredoxin-like_sf"/>
</dbReference>
<sequence length="230" mass="25257">MKNSKKIVISTLILFAAIVGLVLFLNREDETAQETDQTTNSKGHPPIEGQPTLGGADAPVSIVEFGDYKCPSCKQWGETIYPKLIEDYVDTGKAKLSYINVLFHGKESILAALASESVYKQDPESFWAFHKAVFDAQPATQEHDTPWVTVDKLKEIAAKTAPNVDLAQLETDLNADGTSVAEDVSKDDGLVKEFNVQFTPSIMVNGVMLEDPFDYETIVSLIEKGQEGDK</sequence>
<dbReference type="EMBL" id="LQWZ01000023">
    <property type="protein sequence ID" value="OAH55836.1"/>
    <property type="molecule type" value="Genomic_DNA"/>
</dbReference>
<keyword evidence="3" id="KW-0560">Oxidoreductase</keyword>
<keyword evidence="7" id="KW-0472">Membrane</keyword>
<dbReference type="Pfam" id="PF13462">
    <property type="entry name" value="Thioredoxin_4"/>
    <property type="match status" value="1"/>
</dbReference>
<dbReference type="AlphaFoldDB" id="A0A177KRY7"/>
<name>A0A177KRY7_9BACI</name>
<evidence type="ECO:0000313" key="9">
    <source>
        <dbReference type="EMBL" id="OAH55836.1"/>
    </source>
</evidence>
<keyword evidence="7" id="KW-0812">Transmembrane</keyword>
<organism evidence="9 10">
    <name type="scientific">Domibacillus aminovorans</name>
    <dbReference type="NCBI Taxonomy" id="29332"/>
    <lineage>
        <taxon>Bacteria</taxon>
        <taxon>Bacillati</taxon>
        <taxon>Bacillota</taxon>
        <taxon>Bacilli</taxon>
        <taxon>Bacillales</taxon>
        <taxon>Bacillaceae</taxon>
        <taxon>Domibacillus</taxon>
    </lineage>
</organism>
<feature type="transmembrane region" description="Helical" evidence="7">
    <location>
        <begin position="7"/>
        <end position="25"/>
    </location>
</feature>
<dbReference type="PANTHER" id="PTHR13887:SF14">
    <property type="entry name" value="DISULFIDE BOND FORMATION PROTEIN D"/>
    <property type="match status" value="1"/>
</dbReference>
<evidence type="ECO:0000256" key="4">
    <source>
        <dbReference type="ARBA" id="ARBA00023157"/>
    </source>
</evidence>
<keyword evidence="7" id="KW-1133">Transmembrane helix</keyword>
<dbReference type="RefSeq" id="WP_018393720.1">
    <property type="nucleotide sequence ID" value="NZ_LQWZ01000023.1"/>
</dbReference>
<dbReference type="GO" id="GO:0016491">
    <property type="term" value="F:oxidoreductase activity"/>
    <property type="evidence" value="ECO:0007669"/>
    <property type="project" value="UniProtKB-KW"/>
</dbReference>
<comment type="similarity">
    <text evidence="1">Belongs to the thioredoxin family. DsbA subfamily.</text>
</comment>
<proteinExistence type="inferred from homology"/>
<evidence type="ECO:0000313" key="10">
    <source>
        <dbReference type="Proteomes" id="UP000077271"/>
    </source>
</evidence>
<feature type="domain" description="Thioredoxin-like fold" evidence="8">
    <location>
        <begin position="49"/>
        <end position="224"/>
    </location>
</feature>
<evidence type="ECO:0000256" key="2">
    <source>
        <dbReference type="ARBA" id="ARBA00022729"/>
    </source>
</evidence>
<dbReference type="OrthoDB" id="117402at2"/>
<keyword evidence="4" id="KW-1015">Disulfide bond</keyword>
<dbReference type="Gene3D" id="3.40.30.10">
    <property type="entry name" value="Glutaredoxin"/>
    <property type="match status" value="1"/>
</dbReference>
<evidence type="ECO:0000259" key="8">
    <source>
        <dbReference type="Pfam" id="PF13462"/>
    </source>
</evidence>
<evidence type="ECO:0000256" key="3">
    <source>
        <dbReference type="ARBA" id="ARBA00023002"/>
    </source>
</evidence>
<feature type="region of interest" description="Disordered" evidence="6">
    <location>
        <begin position="33"/>
        <end position="54"/>
    </location>
</feature>
<evidence type="ECO:0000256" key="1">
    <source>
        <dbReference type="ARBA" id="ARBA00005791"/>
    </source>
</evidence>